<evidence type="ECO:0000313" key="2">
    <source>
        <dbReference type="EMBL" id="AEM38115.1"/>
    </source>
</evidence>
<dbReference type="STRING" id="694429.Pyrfu_0243"/>
<evidence type="ECO:0000259" key="1">
    <source>
        <dbReference type="Pfam" id="PF13649"/>
    </source>
</evidence>
<dbReference type="eggNOG" id="arCOG01790">
    <property type="taxonomic scope" value="Archaea"/>
</dbReference>
<gene>
    <name evidence="2" type="ordered locus">Pyrfu_0243</name>
</gene>
<dbReference type="GO" id="GO:0032259">
    <property type="term" value="P:methylation"/>
    <property type="evidence" value="ECO:0007669"/>
    <property type="project" value="UniProtKB-KW"/>
</dbReference>
<name>G0EF01_PYRF1</name>
<keyword evidence="3" id="KW-1185">Reference proteome</keyword>
<organism evidence="2 3">
    <name type="scientific">Pyrolobus fumarii (strain DSM 11204 / 1A)</name>
    <dbReference type="NCBI Taxonomy" id="694429"/>
    <lineage>
        <taxon>Archaea</taxon>
        <taxon>Thermoproteota</taxon>
        <taxon>Thermoprotei</taxon>
        <taxon>Desulfurococcales</taxon>
        <taxon>Pyrodictiaceae</taxon>
        <taxon>Pyrolobus</taxon>
    </lineage>
</organism>
<keyword evidence="2" id="KW-0808">Transferase</keyword>
<dbReference type="Pfam" id="PF13649">
    <property type="entry name" value="Methyltransf_25"/>
    <property type="match status" value="1"/>
</dbReference>
<proteinExistence type="predicted"/>
<dbReference type="Gene3D" id="3.40.50.150">
    <property type="entry name" value="Vaccinia Virus protein VP39"/>
    <property type="match status" value="1"/>
</dbReference>
<dbReference type="OrthoDB" id="84950at2157"/>
<dbReference type="SUPFAM" id="SSF53335">
    <property type="entry name" value="S-adenosyl-L-methionine-dependent methyltransferases"/>
    <property type="match status" value="1"/>
</dbReference>
<dbReference type="HOGENOM" id="CLU_084121_0_0_2"/>
<dbReference type="Proteomes" id="UP000001037">
    <property type="component" value="Chromosome"/>
</dbReference>
<dbReference type="AlphaFoldDB" id="G0EF01"/>
<dbReference type="RefSeq" id="WP_014025792.1">
    <property type="nucleotide sequence ID" value="NC_015931.1"/>
</dbReference>
<keyword evidence="2" id="KW-0489">Methyltransferase</keyword>
<dbReference type="InParanoid" id="G0EF01"/>
<dbReference type="GO" id="GO:0008168">
    <property type="term" value="F:methyltransferase activity"/>
    <property type="evidence" value="ECO:0007669"/>
    <property type="project" value="UniProtKB-KW"/>
</dbReference>
<reference evidence="2 3" key="1">
    <citation type="journal article" date="2011" name="Stand. Genomic Sci.">
        <title>Complete genome sequence of the hyperthermophilic chemolithoautotroph Pyrolobus fumarii type strain (1A).</title>
        <authorList>
            <person name="Anderson I."/>
            <person name="Goker M."/>
            <person name="Nolan M."/>
            <person name="Lucas S."/>
            <person name="Hammon N."/>
            <person name="Deshpande S."/>
            <person name="Cheng J.F."/>
            <person name="Tapia R."/>
            <person name="Han C."/>
            <person name="Goodwin L."/>
            <person name="Pitluck S."/>
            <person name="Huntemann M."/>
            <person name="Liolios K."/>
            <person name="Ivanova N."/>
            <person name="Pagani I."/>
            <person name="Mavromatis K."/>
            <person name="Ovchinikova G."/>
            <person name="Pati A."/>
            <person name="Chen A."/>
            <person name="Palaniappan K."/>
            <person name="Land M."/>
            <person name="Hauser L."/>
            <person name="Brambilla E.M."/>
            <person name="Huber H."/>
            <person name="Yasawong M."/>
            <person name="Rohde M."/>
            <person name="Spring S."/>
            <person name="Abt B."/>
            <person name="Sikorski J."/>
            <person name="Wirth R."/>
            <person name="Detter J.C."/>
            <person name="Woyke T."/>
            <person name="Bristow J."/>
            <person name="Eisen J.A."/>
            <person name="Markowitz V."/>
            <person name="Hugenholtz P."/>
            <person name="Kyrpides N.C."/>
            <person name="Klenk H.P."/>
            <person name="Lapidus A."/>
        </authorList>
    </citation>
    <scope>NUCLEOTIDE SEQUENCE [LARGE SCALE GENOMIC DNA]</scope>
    <source>
        <strain evidence="3">DSM 11204 / 1A</strain>
    </source>
</reference>
<dbReference type="EMBL" id="CP002838">
    <property type="protein sequence ID" value="AEM38115.1"/>
    <property type="molecule type" value="Genomic_DNA"/>
</dbReference>
<dbReference type="InterPro" id="IPR029063">
    <property type="entry name" value="SAM-dependent_MTases_sf"/>
</dbReference>
<feature type="domain" description="Methyltransferase" evidence="1">
    <location>
        <begin position="56"/>
        <end position="156"/>
    </location>
</feature>
<dbReference type="GeneID" id="25394818"/>
<evidence type="ECO:0000313" key="3">
    <source>
        <dbReference type="Proteomes" id="UP000001037"/>
    </source>
</evidence>
<dbReference type="InterPro" id="IPR041698">
    <property type="entry name" value="Methyltransf_25"/>
</dbReference>
<sequence length="288" mass="33249">MDNKDVLEKAYRIVDWGDNPWSYKGKERYLRAIREFERLASHPWLAELLNNDSLSILDVGAGRGIGGVALAKVLMRRSVKVKLVMVDLREDAIEDARRFAREENVEAEAYVMDALDAYKLGRFDIVLMYGAILAHFNEWDMPRLFASAANALKDDGVIIIEEMDRVDMIFRKGFKEIIVENTDLEQLSISFHVRYDLITGSYYRAFVRLKDFEATILPLNFRSIAHIASTLWLFTKDVDIIPTEEESLYFVLGKEPRRAINPEGLMEDPTILKRGKPWIKSKENRIKG</sequence>
<protein>
    <submittedName>
        <fullName evidence="2">Methyltransferase type 12</fullName>
    </submittedName>
</protein>
<accession>G0EF01</accession>
<dbReference type="KEGG" id="pfm:Pyrfu_0243"/>
<dbReference type="CDD" id="cd02440">
    <property type="entry name" value="AdoMet_MTases"/>
    <property type="match status" value="1"/>
</dbReference>